<keyword evidence="6 11" id="KW-0133">Cell shape</keyword>
<feature type="transmembrane region" description="Helical" evidence="11">
    <location>
        <begin position="171"/>
        <end position="191"/>
    </location>
</feature>
<dbReference type="InterPro" id="IPR011923">
    <property type="entry name" value="RodA/MrdB"/>
</dbReference>
<dbReference type="OrthoDB" id="9768187at2"/>
<keyword evidence="11" id="KW-0997">Cell inner membrane</keyword>
<evidence type="ECO:0000256" key="4">
    <source>
        <dbReference type="ARBA" id="ARBA00022679"/>
    </source>
</evidence>
<dbReference type="GO" id="GO:0008955">
    <property type="term" value="F:peptidoglycan glycosyltransferase activity"/>
    <property type="evidence" value="ECO:0007669"/>
    <property type="project" value="UniProtKB-UniRule"/>
</dbReference>
<evidence type="ECO:0000256" key="9">
    <source>
        <dbReference type="ARBA" id="ARBA00023136"/>
    </source>
</evidence>
<dbReference type="GO" id="GO:0005886">
    <property type="term" value="C:plasma membrane"/>
    <property type="evidence" value="ECO:0007669"/>
    <property type="project" value="UniProtKB-SubCell"/>
</dbReference>
<feature type="transmembrane region" description="Helical" evidence="11">
    <location>
        <begin position="82"/>
        <end position="101"/>
    </location>
</feature>
<dbReference type="GO" id="GO:0008360">
    <property type="term" value="P:regulation of cell shape"/>
    <property type="evidence" value="ECO:0007669"/>
    <property type="project" value="UniProtKB-KW"/>
</dbReference>
<feature type="transmembrane region" description="Helical" evidence="11">
    <location>
        <begin position="145"/>
        <end position="164"/>
    </location>
</feature>
<comment type="function">
    <text evidence="11">Peptidoglycan polymerase that is essential for cell wall elongation.</text>
</comment>
<proteinExistence type="inferred from homology"/>
<keyword evidence="2 11" id="KW-1003">Cell membrane</keyword>
<dbReference type="PANTHER" id="PTHR30474:SF1">
    <property type="entry name" value="PEPTIDOGLYCAN GLYCOSYLTRANSFERASE MRDB"/>
    <property type="match status" value="1"/>
</dbReference>
<comment type="pathway">
    <text evidence="11">Cell wall biogenesis; peptidoglycan biosynthesis.</text>
</comment>
<comment type="caution">
    <text evidence="12">The sequence shown here is derived from an EMBL/GenBank/DDBJ whole genome shotgun (WGS) entry which is preliminary data.</text>
</comment>
<dbReference type="Proteomes" id="UP000054396">
    <property type="component" value="Unassembled WGS sequence"/>
</dbReference>
<dbReference type="GO" id="GO:0032153">
    <property type="term" value="C:cell division site"/>
    <property type="evidence" value="ECO:0007669"/>
    <property type="project" value="TreeGrafter"/>
</dbReference>
<reference evidence="12 13" key="1">
    <citation type="submission" date="2015-12" db="EMBL/GenBank/DDBJ databases">
        <authorList>
            <person name="Shamseldin A."/>
            <person name="Moawad H."/>
            <person name="Abd El-Rahim W.M."/>
            <person name="Sadowsky M.J."/>
        </authorList>
    </citation>
    <scope>NUCLEOTIDE SEQUENCE [LARGE SCALE GENOMIC DNA]</scope>
    <source>
        <strain evidence="12 13">SJ5A-1</strain>
    </source>
</reference>
<feature type="transmembrane region" description="Helical" evidence="11">
    <location>
        <begin position="20"/>
        <end position="44"/>
    </location>
</feature>
<feature type="transmembrane region" description="Helical" evidence="11">
    <location>
        <begin position="56"/>
        <end position="76"/>
    </location>
</feature>
<dbReference type="GO" id="GO:0015648">
    <property type="term" value="F:lipid-linked peptidoglycan transporter activity"/>
    <property type="evidence" value="ECO:0007669"/>
    <property type="project" value="TreeGrafter"/>
</dbReference>
<evidence type="ECO:0000256" key="8">
    <source>
        <dbReference type="ARBA" id="ARBA00022989"/>
    </source>
</evidence>
<dbReference type="RefSeq" id="WP_058860583.1">
    <property type="nucleotide sequence ID" value="NZ_LPXO01000001.1"/>
</dbReference>
<dbReference type="PROSITE" id="PS00428">
    <property type="entry name" value="FTSW_RODA_SPOVE"/>
    <property type="match status" value="1"/>
</dbReference>
<evidence type="ECO:0000256" key="5">
    <source>
        <dbReference type="ARBA" id="ARBA00022692"/>
    </source>
</evidence>
<evidence type="ECO:0000256" key="7">
    <source>
        <dbReference type="ARBA" id="ARBA00022984"/>
    </source>
</evidence>
<evidence type="ECO:0000256" key="6">
    <source>
        <dbReference type="ARBA" id="ARBA00022960"/>
    </source>
</evidence>
<feature type="transmembrane region" description="Helical" evidence="11">
    <location>
        <begin position="121"/>
        <end position="139"/>
    </location>
</feature>
<dbReference type="InterPro" id="IPR018365">
    <property type="entry name" value="Cell_cycle_FtsW-rel_CS"/>
</dbReference>
<evidence type="ECO:0000256" key="11">
    <source>
        <dbReference type="HAMAP-Rule" id="MF_02079"/>
    </source>
</evidence>
<keyword evidence="5 11" id="KW-0812">Transmembrane</keyword>
<comment type="subcellular location">
    <subcellularLocation>
        <location evidence="11">Cell inner membrane</location>
        <topology evidence="11">Multi-pass membrane protein</topology>
    </subcellularLocation>
    <subcellularLocation>
        <location evidence="1">Membrane</location>
        <topology evidence="1">Multi-pass membrane protein</topology>
    </subcellularLocation>
</comment>
<evidence type="ECO:0000256" key="1">
    <source>
        <dbReference type="ARBA" id="ARBA00004141"/>
    </source>
</evidence>
<keyword evidence="4 11" id="KW-0808">Transferase</keyword>
<dbReference type="InterPro" id="IPR001182">
    <property type="entry name" value="FtsW/RodA"/>
</dbReference>
<keyword evidence="7 11" id="KW-0573">Peptidoglycan synthesis</keyword>
<keyword evidence="3 11" id="KW-0328">Glycosyltransferase</keyword>
<comment type="catalytic activity">
    <reaction evidence="11">
        <text>[GlcNAc-(1-&gt;4)-Mur2Ac(oyl-L-Ala-gamma-D-Glu-L-Lys-D-Ala-D-Ala)](n)-di-trans,octa-cis-undecaprenyl diphosphate + beta-D-GlcNAc-(1-&gt;4)-Mur2Ac(oyl-L-Ala-gamma-D-Glu-L-Lys-D-Ala-D-Ala)-di-trans,octa-cis-undecaprenyl diphosphate = [GlcNAc-(1-&gt;4)-Mur2Ac(oyl-L-Ala-gamma-D-Glu-L-Lys-D-Ala-D-Ala)](n+1)-di-trans,octa-cis-undecaprenyl diphosphate + di-trans,octa-cis-undecaprenyl diphosphate + H(+)</text>
        <dbReference type="Rhea" id="RHEA:23708"/>
        <dbReference type="Rhea" id="RHEA-COMP:9602"/>
        <dbReference type="Rhea" id="RHEA-COMP:9603"/>
        <dbReference type="ChEBI" id="CHEBI:15378"/>
        <dbReference type="ChEBI" id="CHEBI:58405"/>
        <dbReference type="ChEBI" id="CHEBI:60033"/>
        <dbReference type="ChEBI" id="CHEBI:78435"/>
        <dbReference type="EC" id="2.4.99.28"/>
    </reaction>
</comment>
<dbReference type="EC" id="2.4.99.28" evidence="11"/>
<keyword evidence="8 11" id="KW-1133">Transmembrane helix</keyword>
<sequence>MTYLEYSVKTTPSGWRKILYLNWPLVVLLSAVAGVGFLMLYSVAGGSFSPWAEPQMKRYLLGLTAMFVVALVPIWFWRSMALAIYGLAFFLLILVEFFGAVGMGAQRWIDIGFMRLQPSEVMKIAMVVLLAAYYDWLPLAKTSRPLWVILPVLIIVAPTMLVLTQPDLGTAILLLTAGGLMMFLAGVHWLYFASVIAAGAGGIWLVFQSRGTEWQLLKDYQFRRIDTFLDPSTDPLGAGYHITQAKIAMGSGGWTGKGFMQGTQSRLNFLPEKHTDFIFNTLAEEFGFVGGVSLLLLYVLILVFCVFAALQNRDRFSSLLTLGIGLTFFLFFAVNMSMVMGLAPVVGVPLPLVSYGGSAMLVLMIAFGLVQSAHIHRPR</sequence>
<protein>
    <recommendedName>
        <fullName evidence="11">Peptidoglycan glycosyltransferase MrdB</fullName>
        <shortName evidence="11">PGT</shortName>
        <ecNumber evidence="11">2.4.99.28</ecNumber>
    </recommendedName>
    <alternativeName>
        <fullName evidence="11">Cell elongation protein RodA</fullName>
    </alternativeName>
    <alternativeName>
        <fullName evidence="11">Cell wall polymerase</fullName>
    </alternativeName>
    <alternativeName>
        <fullName evidence="11">Peptidoglycan polymerase</fullName>
        <shortName evidence="11">PG polymerase</shortName>
    </alternativeName>
</protein>
<evidence type="ECO:0000256" key="2">
    <source>
        <dbReference type="ARBA" id="ARBA00022475"/>
    </source>
</evidence>
<organism evidence="12 13">
    <name type="scientific">Pseudoponticoccus marisrubri</name>
    <dbReference type="NCBI Taxonomy" id="1685382"/>
    <lineage>
        <taxon>Bacteria</taxon>
        <taxon>Pseudomonadati</taxon>
        <taxon>Pseudomonadota</taxon>
        <taxon>Alphaproteobacteria</taxon>
        <taxon>Rhodobacterales</taxon>
        <taxon>Roseobacteraceae</taxon>
        <taxon>Pseudoponticoccus</taxon>
    </lineage>
</organism>
<dbReference type="AlphaFoldDB" id="A0A0W7WPY0"/>
<keyword evidence="13" id="KW-1185">Reference proteome</keyword>
<feature type="transmembrane region" description="Helical" evidence="11">
    <location>
        <begin position="322"/>
        <end position="346"/>
    </location>
</feature>
<dbReference type="GO" id="GO:0071555">
    <property type="term" value="P:cell wall organization"/>
    <property type="evidence" value="ECO:0007669"/>
    <property type="project" value="UniProtKB-KW"/>
</dbReference>
<dbReference type="GO" id="GO:0009252">
    <property type="term" value="P:peptidoglycan biosynthetic process"/>
    <property type="evidence" value="ECO:0007669"/>
    <property type="project" value="UniProtKB-UniRule"/>
</dbReference>
<dbReference type="PANTHER" id="PTHR30474">
    <property type="entry name" value="CELL CYCLE PROTEIN"/>
    <property type="match status" value="1"/>
</dbReference>
<gene>
    <name evidence="11" type="primary">mrdB</name>
    <name evidence="11" type="synonym">rodA</name>
    <name evidence="12" type="ORF">AVJ23_02670</name>
</gene>
<dbReference type="UniPathway" id="UPA00219"/>
<dbReference type="EMBL" id="LPXO01000001">
    <property type="protein sequence ID" value="KUF12639.1"/>
    <property type="molecule type" value="Genomic_DNA"/>
</dbReference>
<keyword evidence="9 11" id="KW-0472">Membrane</keyword>
<accession>A0A0W7WPY0</accession>
<dbReference type="Pfam" id="PF01098">
    <property type="entry name" value="FTSW_RODA_SPOVE"/>
    <property type="match status" value="1"/>
</dbReference>
<dbReference type="STRING" id="1685382.AVJ23_02670"/>
<evidence type="ECO:0000256" key="10">
    <source>
        <dbReference type="ARBA" id="ARBA00023316"/>
    </source>
</evidence>
<feature type="transmembrane region" description="Helical" evidence="11">
    <location>
        <begin position="352"/>
        <end position="370"/>
    </location>
</feature>
<keyword evidence="10 11" id="KW-0961">Cell wall biogenesis/degradation</keyword>
<evidence type="ECO:0000313" key="13">
    <source>
        <dbReference type="Proteomes" id="UP000054396"/>
    </source>
</evidence>
<feature type="transmembrane region" description="Helical" evidence="11">
    <location>
        <begin position="286"/>
        <end position="310"/>
    </location>
</feature>
<comment type="similarity">
    <text evidence="11">Belongs to the SEDS family. MrdB/RodA subfamily.</text>
</comment>
<dbReference type="HAMAP" id="MF_02079">
    <property type="entry name" value="PGT_RodA"/>
    <property type="match status" value="1"/>
</dbReference>
<name>A0A0W7WPY0_9RHOB</name>
<dbReference type="NCBIfam" id="TIGR02210">
    <property type="entry name" value="rodA_shape"/>
    <property type="match status" value="1"/>
</dbReference>
<dbReference type="GO" id="GO:0051301">
    <property type="term" value="P:cell division"/>
    <property type="evidence" value="ECO:0007669"/>
    <property type="project" value="InterPro"/>
</dbReference>
<evidence type="ECO:0000256" key="3">
    <source>
        <dbReference type="ARBA" id="ARBA00022676"/>
    </source>
</evidence>
<evidence type="ECO:0000313" key="12">
    <source>
        <dbReference type="EMBL" id="KUF12639.1"/>
    </source>
</evidence>